<organism evidence="1">
    <name type="scientific">Pararge aegeria</name>
    <name type="common">speckled wood butterfly</name>
    <dbReference type="NCBI Taxonomy" id="116150"/>
    <lineage>
        <taxon>Eukaryota</taxon>
        <taxon>Metazoa</taxon>
        <taxon>Ecdysozoa</taxon>
        <taxon>Arthropoda</taxon>
        <taxon>Hexapoda</taxon>
        <taxon>Insecta</taxon>
        <taxon>Pterygota</taxon>
        <taxon>Neoptera</taxon>
        <taxon>Endopterygota</taxon>
        <taxon>Lepidoptera</taxon>
        <taxon>Glossata</taxon>
        <taxon>Ditrysia</taxon>
        <taxon>Papilionoidea</taxon>
        <taxon>Nymphalidae</taxon>
        <taxon>Satyrinae</taxon>
        <taxon>Satyrini</taxon>
        <taxon>Parargina</taxon>
        <taxon>Pararge</taxon>
    </lineage>
</organism>
<proteinExistence type="predicted"/>
<dbReference type="EMBL" id="GAIX01012057">
    <property type="protein sequence ID" value="JAA80503.1"/>
    <property type="molecule type" value="Transcribed_RNA"/>
</dbReference>
<reference evidence="1" key="2">
    <citation type="submission" date="2013-05" db="EMBL/GenBank/DDBJ databases">
        <authorList>
            <person name="Carter J.-M."/>
            <person name="Baker S.C."/>
            <person name="Pink R."/>
            <person name="Carter D.R.F."/>
            <person name="Collins A."/>
            <person name="Tomlin J."/>
            <person name="Gibbs M."/>
            <person name="Breuker C.J."/>
        </authorList>
    </citation>
    <scope>NUCLEOTIDE SEQUENCE</scope>
    <source>
        <tissue evidence="1">Ovary</tissue>
    </source>
</reference>
<evidence type="ECO:0000313" key="1">
    <source>
        <dbReference type="EMBL" id="JAA80503.1"/>
    </source>
</evidence>
<name>S4NXR1_9NEOP</name>
<reference evidence="1" key="1">
    <citation type="journal article" date="2013" name="BMC Genomics">
        <title>Unscrambling butterfly oogenesis.</title>
        <authorList>
            <person name="Carter J.M."/>
            <person name="Baker S.C."/>
            <person name="Pink R."/>
            <person name="Carter D.R."/>
            <person name="Collins A."/>
            <person name="Tomlin J."/>
            <person name="Gibbs M."/>
            <person name="Breuker C.J."/>
        </authorList>
    </citation>
    <scope>NUCLEOTIDE SEQUENCE</scope>
    <source>
        <tissue evidence="1">Ovary</tissue>
    </source>
</reference>
<protein>
    <submittedName>
        <fullName evidence="1">Uncharacterized protein</fullName>
    </submittedName>
</protein>
<accession>S4NXR1</accession>
<dbReference type="AlphaFoldDB" id="S4NXR1"/>
<sequence length="98" mass="11228">MALLSKSVTDQSQYSAQPSVIDMQTILPISFRNDTDIRNIFKTNDIFCQQMALLTDHRPFTIHHLINLGCFVTNYSLNTVYCARPILIDVTLCRLADY</sequence>